<dbReference type="InterPro" id="IPR049012">
    <property type="entry name" value="Mutator_transp_dom"/>
</dbReference>
<feature type="compositionally biased region" description="Basic and acidic residues" evidence="1">
    <location>
        <begin position="567"/>
        <end position="576"/>
    </location>
</feature>
<name>A0AAE0FJ00_9CHLO</name>
<accession>A0AAE0FJ00</accession>
<sequence length="576" mass="63200">MLPASQDGQPKIEHHGLASDIHLTCTVCSASVVLPTSRKVSPQNKTHEVNILQALGEQNAGLAPAKVEKFMTTLGVNYTLYRSTISNLHKAVGKEIVAMAKESCANAVTMEALATKKNGDFRDGVVQLHAAGDAAWPNRGSGRSYSSFCGMFVLVGALTRTILSASIFDKMCYTCEHAEKRKKPPPEHDCWRGARAILGEDNPDWRGSSKAMEAAGAVMCMKAVGTYTFCQPCDFTKARVAKFTADEDSNMIKAINDPAGDLPADLRDPPVEKNSDPNHLQKLFYKALETLRVEKKWTGAILSVNVINYFNKLYRYVVKSTVGVEAPGFETDEEKVQWIHGALMNIVDHAFDIDPTHAACRRYRCPLADGSFHPWCGVESQKPDWKIHLPGGKFLDRTAADGYYEGVRDVMARFAKPELIMKQLHNTDTNANESINGMVVKGYLPGGKAQQNGQSGVYGWACCHTIVSKNEGHAYRQELCRRLGIEPPASMMPLDLAMDEKRQEAAEDRRTHKGKARRLQTRLEKPSRNEAVAKVQATYASGHDVDNDRYGAGALADEGSASAALGREARRGRAGS</sequence>
<dbReference type="Proteomes" id="UP001190700">
    <property type="component" value="Unassembled WGS sequence"/>
</dbReference>
<gene>
    <name evidence="3" type="ORF">CYMTET_30449</name>
</gene>
<feature type="domain" description="Mutator-like transposase" evidence="2">
    <location>
        <begin position="13"/>
        <end position="361"/>
    </location>
</feature>
<reference evidence="3 4" key="1">
    <citation type="journal article" date="2015" name="Genome Biol. Evol.">
        <title>Comparative Genomics of a Bacterivorous Green Alga Reveals Evolutionary Causalities and Consequences of Phago-Mixotrophic Mode of Nutrition.</title>
        <authorList>
            <person name="Burns J.A."/>
            <person name="Paasch A."/>
            <person name="Narechania A."/>
            <person name="Kim E."/>
        </authorList>
    </citation>
    <scope>NUCLEOTIDE SEQUENCE [LARGE SCALE GENOMIC DNA]</scope>
    <source>
        <strain evidence="3 4">PLY_AMNH</strain>
    </source>
</reference>
<dbReference type="EMBL" id="LGRX02017569">
    <property type="protein sequence ID" value="KAK3260605.1"/>
    <property type="molecule type" value="Genomic_DNA"/>
</dbReference>
<feature type="region of interest" description="Disordered" evidence="1">
    <location>
        <begin position="500"/>
        <end position="576"/>
    </location>
</feature>
<protein>
    <recommendedName>
        <fullName evidence="2">Mutator-like transposase domain-containing protein</fullName>
    </recommendedName>
</protein>
<feature type="compositionally biased region" description="Basic and acidic residues" evidence="1">
    <location>
        <begin position="500"/>
        <end position="510"/>
    </location>
</feature>
<dbReference type="Pfam" id="PF20700">
    <property type="entry name" value="Mutator"/>
    <property type="match status" value="1"/>
</dbReference>
<comment type="caution">
    <text evidence="3">The sequence shown here is derived from an EMBL/GenBank/DDBJ whole genome shotgun (WGS) entry which is preliminary data.</text>
</comment>
<evidence type="ECO:0000256" key="1">
    <source>
        <dbReference type="SAM" id="MobiDB-lite"/>
    </source>
</evidence>
<feature type="compositionally biased region" description="Basic residues" evidence="1">
    <location>
        <begin position="511"/>
        <end position="520"/>
    </location>
</feature>
<evidence type="ECO:0000313" key="4">
    <source>
        <dbReference type="Proteomes" id="UP001190700"/>
    </source>
</evidence>
<proteinExistence type="predicted"/>
<keyword evidence="4" id="KW-1185">Reference proteome</keyword>
<dbReference type="AlphaFoldDB" id="A0AAE0FJ00"/>
<evidence type="ECO:0000259" key="2">
    <source>
        <dbReference type="Pfam" id="PF20700"/>
    </source>
</evidence>
<evidence type="ECO:0000313" key="3">
    <source>
        <dbReference type="EMBL" id="KAK3260605.1"/>
    </source>
</evidence>
<organism evidence="3 4">
    <name type="scientific">Cymbomonas tetramitiformis</name>
    <dbReference type="NCBI Taxonomy" id="36881"/>
    <lineage>
        <taxon>Eukaryota</taxon>
        <taxon>Viridiplantae</taxon>
        <taxon>Chlorophyta</taxon>
        <taxon>Pyramimonadophyceae</taxon>
        <taxon>Pyramimonadales</taxon>
        <taxon>Pyramimonadaceae</taxon>
        <taxon>Cymbomonas</taxon>
    </lineage>
</organism>